<accession>A0A817B7P2</accession>
<reference evidence="2" key="1">
    <citation type="submission" date="2021-01" db="EMBL/GenBank/DDBJ databases">
        <authorList>
            <consortium name="Genoscope - CEA"/>
            <person name="William W."/>
        </authorList>
    </citation>
    <scope>NUCLEOTIDE SEQUENCE</scope>
</reference>
<dbReference type="SUPFAM" id="SSF51197">
    <property type="entry name" value="Clavaminate synthase-like"/>
    <property type="match status" value="1"/>
</dbReference>
<evidence type="ECO:0000259" key="1">
    <source>
        <dbReference type="Pfam" id="PF03171"/>
    </source>
</evidence>
<evidence type="ECO:0000313" key="2">
    <source>
        <dbReference type="EMBL" id="CAF2314978.1"/>
    </source>
</evidence>
<gene>
    <name evidence="2" type="ORF">DARMORV10_A10P05240.1</name>
</gene>
<proteinExistence type="predicted"/>
<dbReference type="InterPro" id="IPR044861">
    <property type="entry name" value="IPNS-like_FE2OG_OXY"/>
</dbReference>
<dbReference type="Proteomes" id="UP001295469">
    <property type="component" value="Chromosome A10"/>
</dbReference>
<dbReference type="EMBL" id="HG994364">
    <property type="protein sequence ID" value="CAF2314978.1"/>
    <property type="molecule type" value="Genomic_DNA"/>
</dbReference>
<dbReference type="Pfam" id="PF03171">
    <property type="entry name" value="2OG-FeII_Oxy"/>
    <property type="match status" value="1"/>
</dbReference>
<protein>
    <submittedName>
        <fullName evidence="2">(rape) hypothetical protein</fullName>
    </submittedName>
</protein>
<organism evidence="2">
    <name type="scientific">Brassica napus</name>
    <name type="common">Rape</name>
    <dbReference type="NCBI Taxonomy" id="3708"/>
    <lineage>
        <taxon>Eukaryota</taxon>
        <taxon>Viridiplantae</taxon>
        <taxon>Streptophyta</taxon>
        <taxon>Embryophyta</taxon>
        <taxon>Tracheophyta</taxon>
        <taxon>Spermatophyta</taxon>
        <taxon>Magnoliopsida</taxon>
        <taxon>eudicotyledons</taxon>
        <taxon>Gunneridae</taxon>
        <taxon>Pentapetalae</taxon>
        <taxon>rosids</taxon>
        <taxon>malvids</taxon>
        <taxon>Brassicales</taxon>
        <taxon>Brassicaceae</taxon>
        <taxon>Brassiceae</taxon>
        <taxon>Brassica</taxon>
    </lineage>
</organism>
<feature type="non-terminal residue" evidence="2">
    <location>
        <position position="1"/>
    </location>
</feature>
<dbReference type="Gene3D" id="2.60.120.330">
    <property type="entry name" value="B-lactam Antibiotic, Isopenicillin N Synthase, Chain"/>
    <property type="match status" value="1"/>
</dbReference>
<feature type="domain" description="Isopenicillin N synthase-like Fe(2+) 2OG dioxygenase" evidence="1">
    <location>
        <begin position="2"/>
        <end position="40"/>
    </location>
</feature>
<sequence>FFSSVLQEQVGGLQVLHDQYWVDVPTVPGALVVNVGDLLQDN</sequence>
<dbReference type="InterPro" id="IPR027443">
    <property type="entry name" value="IPNS-like_sf"/>
</dbReference>
<dbReference type="AlphaFoldDB" id="A0A817B7P2"/>
<name>A0A817B7P2_BRANA</name>